<dbReference type="GO" id="GO:0005737">
    <property type="term" value="C:cytoplasm"/>
    <property type="evidence" value="ECO:0007669"/>
    <property type="project" value="UniProtKB-SubCell"/>
</dbReference>
<reference evidence="13" key="1">
    <citation type="submission" date="2020-12" db="EMBL/GenBank/DDBJ databases">
        <authorList>
            <consortium name="Molecular Ecology Group"/>
        </authorList>
    </citation>
    <scope>NUCLEOTIDE SEQUENCE</scope>
    <source>
        <strain evidence="13">TBG_1078</strain>
    </source>
</reference>
<comment type="caution">
    <text evidence="13">The sequence shown here is derived from an EMBL/GenBank/DDBJ whole genome shotgun (WGS) entry which is preliminary data.</text>
</comment>
<dbReference type="Proteomes" id="UP000645828">
    <property type="component" value="Unassembled WGS sequence"/>
</dbReference>
<sequence length="153" mass="17739">MLLLNILLTGTPGFGKTTLGQGTCNYGFDEEYDCPILAEDRVVDELEKQMSEGGVIVDYHGCDFFPECWFHIVFVLQAENSVLYKRLETRGYNEKKPKDNIQCEIFQVLYEEALASYKEEIVHQLPSNKPEDLEDNINQILKWIEQWVQDHSS</sequence>
<dbReference type="AlphaFoldDB" id="A0A811Y1K0"/>
<dbReference type="PANTHER" id="PTHR12595:SF0">
    <property type="entry name" value="ADENYLATE KINASE ISOENZYME 6"/>
    <property type="match status" value="1"/>
</dbReference>
<comment type="function">
    <text evidence="11">Broad-specificity nucleoside monophosphate (NMP) kinase that catalyzes the reversible transfer of the terminal phosphate group between nucleoside triphosphates and monophosphates. Has also ATPase activity. Involved in the late cytoplasmic maturation steps of the 40S ribosomal particles, specifically 18S rRNA maturation. While NMP activity is not required for ribosome maturation, ATPase activity is. Associates transiently with small ribosomal subunit protein uS11. ATP hydrolysis breaks the interaction with uS11. May temporarily remove uS11 from the ribosome to enable a conformational change of the ribosomal RNA that is needed for the final maturation step of the small ribosomal subunit. Its NMP activity may have a role in nuclear energy homeostasis. May be involved in regulation of Cajal body (CB) formation.</text>
</comment>
<proteinExistence type="inferred from homology"/>
<comment type="catalytic activity">
    <reaction evidence="11">
        <text>ATP + H2O = ADP + phosphate + H(+)</text>
        <dbReference type="Rhea" id="RHEA:13065"/>
        <dbReference type="ChEBI" id="CHEBI:15377"/>
        <dbReference type="ChEBI" id="CHEBI:15378"/>
        <dbReference type="ChEBI" id="CHEBI:30616"/>
        <dbReference type="ChEBI" id="CHEBI:43474"/>
        <dbReference type="ChEBI" id="CHEBI:456216"/>
    </reaction>
</comment>
<dbReference type="EC" id="2.7.4.3" evidence="11"/>
<evidence type="ECO:0000256" key="2">
    <source>
        <dbReference type="ARBA" id="ARBA00004123"/>
    </source>
</evidence>
<dbReference type="GO" id="GO:0016887">
    <property type="term" value="F:ATP hydrolysis activity"/>
    <property type="evidence" value="ECO:0007669"/>
    <property type="project" value="UniProtKB-UniRule"/>
</dbReference>
<evidence type="ECO:0000256" key="8">
    <source>
        <dbReference type="ARBA" id="ARBA00022777"/>
    </source>
</evidence>
<dbReference type="GO" id="GO:0004017">
    <property type="term" value="F:AMP kinase activity"/>
    <property type="evidence" value="ECO:0007669"/>
    <property type="project" value="UniProtKB-UniRule"/>
</dbReference>
<evidence type="ECO:0000256" key="10">
    <source>
        <dbReference type="ARBA" id="ARBA00023242"/>
    </source>
</evidence>
<dbReference type="GO" id="GO:0006364">
    <property type="term" value="P:rRNA processing"/>
    <property type="evidence" value="ECO:0007669"/>
    <property type="project" value="UniProtKB-KW"/>
</dbReference>
<comment type="subcellular location">
    <subcellularLocation>
        <location evidence="11">Cytoplasm</location>
    </subcellularLocation>
    <subcellularLocation>
        <location evidence="11">Nucleus</location>
        <location evidence="11">Nucleoplasm</location>
    </subcellularLocation>
    <subcellularLocation>
        <location evidence="11">Nucleus</location>
        <location evidence="11">Cajal body</location>
    </subcellularLocation>
    <subcellularLocation>
        <location evidence="2">Nucleus</location>
    </subcellularLocation>
    <text evidence="11">Displays widespread diffuse nucleoplasmic distribution but not detected in nucleoli. Detected in Cajal bodies but not in all cells.</text>
</comment>
<comment type="similarity">
    <text evidence="11">Belongs to the adenylate kinase family. AK6 subfamily.</text>
</comment>
<dbReference type="SUPFAM" id="SSF52540">
    <property type="entry name" value="P-loop containing nucleoside triphosphate hydrolases"/>
    <property type="match status" value="1"/>
</dbReference>
<gene>
    <name evidence="11" type="primary">AK6</name>
    <name evidence="11" type="synonym">CINAP</name>
    <name evidence="13" type="ORF">NYPRO_LOCUS4284</name>
</gene>
<feature type="binding site" evidence="11">
    <location>
        <position position="18"/>
    </location>
    <ligand>
        <name>ATP</name>
        <dbReference type="ChEBI" id="CHEBI:30616"/>
    </ligand>
</feature>
<evidence type="ECO:0000256" key="3">
    <source>
        <dbReference type="ARBA" id="ARBA00022490"/>
    </source>
</evidence>
<feature type="binding site" evidence="11">
    <location>
        <position position="90"/>
    </location>
    <ligand>
        <name>ATP</name>
        <dbReference type="ChEBI" id="CHEBI:30616"/>
    </ligand>
</feature>
<keyword evidence="4 11" id="KW-0690">Ribosome biogenesis</keyword>
<evidence type="ECO:0000256" key="1">
    <source>
        <dbReference type="ARBA" id="ARBA00000582"/>
    </source>
</evidence>
<keyword evidence="5 11" id="KW-0698">rRNA processing</keyword>
<name>A0A811Y1K0_NYCPR</name>
<evidence type="ECO:0000256" key="11">
    <source>
        <dbReference type="HAMAP-Rule" id="MF_03173"/>
    </source>
</evidence>
<keyword evidence="12" id="KW-0732">Signal</keyword>
<dbReference type="HAMAP" id="MF_00039">
    <property type="entry name" value="Adenylate_kinase_AK6"/>
    <property type="match status" value="1"/>
</dbReference>
<dbReference type="GO" id="GO:0005524">
    <property type="term" value="F:ATP binding"/>
    <property type="evidence" value="ECO:0007669"/>
    <property type="project" value="UniProtKB-KW"/>
</dbReference>
<keyword evidence="8 11" id="KW-0418">Kinase</keyword>
<keyword evidence="6 11" id="KW-0808">Transferase</keyword>
<dbReference type="GO" id="GO:0042274">
    <property type="term" value="P:ribosomal small subunit biogenesis"/>
    <property type="evidence" value="ECO:0007669"/>
    <property type="project" value="UniProtKB-UniRule"/>
</dbReference>
<feature type="chain" id="PRO_5032619729" description="Adenylate kinase isoenzyme 6" evidence="12">
    <location>
        <begin position="16"/>
        <end position="153"/>
    </location>
</feature>
<dbReference type="GO" id="GO:0015030">
    <property type="term" value="C:Cajal body"/>
    <property type="evidence" value="ECO:0007669"/>
    <property type="project" value="UniProtKB-SubCell"/>
</dbReference>
<keyword evidence="7 11" id="KW-0547">Nucleotide-binding</keyword>
<comment type="catalytic activity">
    <reaction evidence="1 11">
        <text>AMP + ATP = 2 ADP</text>
        <dbReference type="Rhea" id="RHEA:12973"/>
        <dbReference type="ChEBI" id="CHEBI:30616"/>
        <dbReference type="ChEBI" id="CHEBI:456215"/>
        <dbReference type="ChEBI" id="CHEBI:456216"/>
        <dbReference type="EC" id="2.7.4.3"/>
    </reaction>
</comment>
<organism evidence="13 14">
    <name type="scientific">Nyctereutes procyonoides</name>
    <name type="common">Raccoon dog</name>
    <name type="synonym">Canis procyonoides</name>
    <dbReference type="NCBI Taxonomy" id="34880"/>
    <lineage>
        <taxon>Eukaryota</taxon>
        <taxon>Metazoa</taxon>
        <taxon>Chordata</taxon>
        <taxon>Craniata</taxon>
        <taxon>Vertebrata</taxon>
        <taxon>Euteleostomi</taxon>
        <taxon>Mammalia</taxon>
        <taxon>Eutheria</taxon>
        <taxon>Laurasiatheria</taxon>
        <taxon>Carnivora</taxon>
        <taxon>Caniformia</taxon>
        <taxon>Canidae</taxon>
        <taxon>Nyctereutes</taxon>
    </lineage>
</organism>
<evidence type="ECO:0000256" key="7">
    <source>
        <dbReference type="ARBA" id="ARBA00022741"/>
    </source>
</evidence>
<feature type="binding site" evidence="11">
    <location>
        <position position="17"/>
    </location>
    <ligand>
        <name>ATP</name>
        <dbReference type="ChEBI" id="CHEBI:30616"/>
    </ligand>
</feature>
<dbReference type="FunFam" id="3.40.50.300:FF:000372">
    <property type="entry name" value="Adenylate kinase isoenzyme 6 homolog"/>
    <property type="match status" value="1"/>
</dbReference>
<feature type="signal peptide" evidence="12">
    <location>
        <begin position="1"/>
        <end position="15"/>
    </location>
</feature>
<comment type="caution">
    <text evidence="11">Lacks conserved residue(s) required for the propagation of feature annotation.</text>
</comment>
<evidence type="ECO:0000256" key="6">
    <source>
        <dbReference type="ARBA" id="ARBA00022679"/>
    </source>
</evidence>
<dbReference type="InterPro" id="IPR020618">
    <property type="entry name" value="Adenyl_kinase_AK6"/>
</dbReference>
<feature type="region of interest" description="LID" evidence="11">
    <location>
        <begin position="89"/>
        <end position="99"/>
    </location>
</feature>
<feature type="binding site" evidence="11">
    <location>
        <position position="16"/>
    </location>
    <ligand>
        <name>ATP</name>
        <dbReference type="ChEBI" id="CHEBI:30616"/>
    </ligand>
</feature>
<evidence type="ECO:0000256" key="4">
    <source>
        <dbReference type="ARBA" id="ARBA00022517"/>
    </source>
</evidence>
<dbReference type="InterPro" id="IPR027417">
    <property type="entry name" value="P-loop_NTPase"/>
</dbReference>
<dbReference type="Pfam" id="PF13238">
    <property type="entry name" value="AAA_18"/>
    <property type="match status" value="1"/>
</dbReference>
<keyword evidence="9 11" id="KW-0067">ATP-binding</keyword>
<evidence type="ECO:0000256" key="5">
    <source>
        <dbReference type="ARBA" id="ARBA00022552"/>
    </source>
</evidence>
<dbReference type="Gene3D" id="3.40.50.300">
    <property type="entry name" value="P-loop containing nucleotide triphosphate hydrolases"/>
    <property type="match status" value="1"/>
</dbReference>
<dbReference type="PANTHER" id="PTHR12595">
    <property type="entry name" value="POS9-ACTIVATING FACTOR FAP7-RELATED"/>
    <property type="match status" value="1"/>
</dbReference>
<dbReference type="EMBL" id="CAJHUB010000663">
    <property type="protein sequence ID" value="CAD7671489.1"/>
    <property type="molecule type" value="Genomic_DNA"/>
</dbReference>
<feature type="binding site" evidence="11">
    <location>
        <position position="13"/>
    </location>
    <ligand>
        <name>ATP</name>
        <dbReference type="ChEBI" id="CHEBI:30616"/>
    </ligand>
</feature>
<feature type="binding site" evidence="11">
    <location>
        <position position="129"/>
    </location>
    <ligand>
        <name>ATP</name>
        <dbReference type="ChEBI" id="CHEBI:30616"/>
    </ligand>
</feature>
<keyword evidence="10 11" id="KW-0539">Nucleus</keyword>
<evidence type="ECO:0000313" key="13">
    <source>
        <dbReference type="EMBL" id="CAD7671489.1"/>
    </source>
</evidence>
<comment type="subunit">
    <text evidence="11">Monomer and homodimer. Interacts with small ribosomal subunit protein uS11. Not a structural component of 43S pre-ribosomes, but transiently interacts with them by binding to uS11. Interacts with COIL (via C-terminus).</text>
</comment>
<evidence type="ECO:0000313" key="14">
    <source>
        <dbReference type="Proteomes" id="UP000645828"/>
    </source>
</evidence>
<protein>
    <recommendedName>
        <fullName evidence="11">Adenylate kinase isoenzyme 6</fullName>
        <shortName evidence="11">AK6</shortName>
        <ecNumber evidence="11">2.7.4.3</ecNumber>
    </recommendedName>
    <alternativeName>
        <fullName evidence="11">Coilin-interacting nuclear ATPase protein</fullName>
    </alternativeName>
    <alternativeName>
        <fullName evidence="11">Dual activity adenylate kinase/ATPase</fullName>
        <shortName evidence="11">AK/ATPase</shortName>
    </alternativeName>
</protein>
<keyword evidence="3 11" id="KW-0963">Cytoplasm</keyword>
<feature type="binding site" evidence="11">
    <location>
        <position position="15"/>
    </location>
    <ligand>
        <name>ATP</name>
        <dbReference type="ChEBI" id="CHEBI:30616"/>
    </ligand>
</feature>
<keyword evidence="14" id="KW-1185">Reference proteome</keyword>
<accession>A0A811Y1K0</accession>
<evidence type="ECO:0000256" key="12">
    <source>
        <dbReference type="SAM" id="SignalP"/>
    </source>
</evidence>
<evidence type="ECO:0000256" key="9">
    <source>
        <dbReference type="ARBA" id="ARBA00022840"/>
    </source>
</evidence>